<evidence type="ECO:0000313" key="3">
    <source>
        <dbReference type="Proteomes" id="UP000287033"/>
    </source>
</evidence>
<keyword evidence="3" id="KW-1185">Reference proteome</keyword>
<feature type="non-terminal residue" evidence="2">
    <location>
        <position position="174"/>
    </location>
</feature>
<comment type="caution">
    <text evidence="2">The sequence shown here is derived from an EMBL/GenBank/DDBJ whole genome shotgun (WGS) entry which is preliminary data.</text>
</comment>
<reference evidence="2 3" key="1">
    <citation type="journal article" date="2018" name="Nat. Ecol. Evol.">
        <title>Shark genomes provide insights into elasmobranch evolution and the origin of vertebrates.</title>
        <authorList>
            <person name="Hara Y"/>
            <person name="Yamaguchi K"/>
            <person name="Onimaru K"/>
            <person name="Kadota M"/>
            <person name="Koyanagi M"/>
            <person name="Keeley SD"/>
            <person name="Tatsumi K"/>
            <person name="Tanaka K"/>
            <person name="Motone F"/>
            <person name="Kageyama Y"/>
            <person name="Nozu R"/>
            <person name="Adachi N"/>
            <person name="Nishimura O"/>
            <person name="Nakagawa R"/>
            <person name="Tanegashima C"/>
            <person name="Kiyatake I"/>
            <person name="Matsumoto R"/>
            <person name="Murakumo K"/>
            <person name="Nishida K"/>
            <person name="Terakita A"/>
            <person name="Kuratani S"/>
            <person name="Sato K"/>
            <person name="Hyodo S Kuraku.S."/>
        </authorList>
    </citation>
    <scope>NUCLEOTIDE SEQUENCE [LARGE SCALE GENOMIC DNA]</scope>
</reference>
<protein>
    <submittedName>
        <fullName evidence="2">Uncharacterized protein</fullName>
    </submittedName>
</protein>
<proteinExistence type="predicted"/>
<evidence type="ECO:0000313" key="2">
    <source>
        <dbReference type="EMBL" id="GCC48575.1"/>
    </source>
</evidence>
<feature type="region of interest" description="Disordered" evidence="1">
    <location>
        <begin position="1"/>
        <end position="119"/>
    </location>
</feature>
<dbReference type="Proteomes" id="UP000287033">
    <property type="component" value="Unassembled WGS sequence"/>
</dbReference>
<gene>
    <name evidence="2" type="ORF">chiPu_0032737</name>
</gene>
<organism evidence="2 3">
    <name type="scientific">Chiloscyllium punctatum</name>
    <name type="common">Brownbanded bambooshark</name>
    <name type="synonym">Hemiscyllium punctatum</name>
    <dbReference type="NCBI Taxonomy" id="137246"/>
    <lineage>
        <taxon>Eukaryota</taxon>
        <taxon>Metazoa</taxon>
        <taxon>Chordata</taxon>
        <taxon>Craniata</taxon>
        <taxon>Vertebrata</taxon>
        <taxon>Chondrichthyes</taxon>
        <taxon>Elasmobranchii</taxon>
        <taxon>Galeomorphii</taxon>
        <taxon>Galeoidea</taxon>
        <taxon>Orectolobiformes</taxon>
        <taxon>Hemiscylliidae</taxon>
        <taxon>Chiloscyllium</taxon>
    </lineage>
</organism>
<evidence type="ECO:0000256" key="1">
    <source>
        <dbReference type="SAM" id="MobiDB-lite"/>
    </source>
</evidence>
<sequence>MDIEQPHAEAVAQRRPDAARRHDHHDDCNDAEADQIPAAGQAKRPGHQLAQTEENDDAENRAFERADTADDHDEHHIDRPVDVERRQRRDEQIAHEAERTGQPASGRRQHEGDEAVVADVDADAHRGKIVVANAHQPEPEARGHHLVERRDGDQRQAAGEPEHRRLEPVEIDQL</sequence>
<feature type="compositionally biased region" description="Basic and acidic residues" evidence="1">
    <location>
        <begin position="58"/>
        <end position="99"/>
    </location>
</feature>
<accession>A0A401U109</accession>
<feature type="region of interest" description="Disordered" evidence="1">
    <location>
        <begin position="131"/>
        <end position="174"/>
    </location>
</feature>
<name>A0A401U109_CHIPU</name>
<dbReference type="EMBL" id="BEZZ01244368">
    <property type="protein sequence ID" value="GCC48575.1"/>
    <property type="molecule type" value="Genomic_DNA"/>
</dbReference>
<feature type="compositionally biased region" description="Basic and acidic residues" evidence="1">
    <location>
        <begin position="137"/>
        <end position="168"/>
    </location>
</feature>
<dbReference type="AlphaFoldDB" id="A0A401U109"/>
<feature type="compositionally biased region" description="Basic and acidic residues" evidence="1">
    <location>
        <begin position="1"/>
        <end position="28"/>
    </location>
</feature>